<dbReference type="InterPro" id="IPR002734">
    <property type="entry name" value="RibDG_C"/>
</dbReference>
<dbReference type="PANTHER" id="PTHR38011:SF7">
    <property type="entry name" value="2,5-DIAMINO-6-RIBOSYLAMINO-4(3H)-PYRIMIDINONE 5'-PHOSPHATE REDUCTASE"/>
    <property type="match status" value="1"/>
</dbReference>
<evidence type="ECO:0000313" key="14">
    <source>
        <dbReference type="EMBL" id="KIM70313.1"/>
    </source>
</evidence>
<comment type="catalytic activity">
    <reaction evidence="12">
        <text>2,5-diamino-6-(1-D-ribitylamino)pyrimidin-4(3H)-one 5'-phosphate + NADP(+) = 2,5-diamino-6-(1-D-ribosylamino)pyrimidin-4(3H)-one 5'-phosphate + NADPH + H(+)</text>
        <dbReference type="Rhea" id="RHEA:27278"/>
        <dbReference type="ChEBI" id="CHEBI:15378"/>
        <dbReference type="ChEBI" id="CHEBI:57783"/>
        <dbReference type="ChEBI" id="CHEBI:58349"/>
        <dbReference type="ChEBI" id="CHEBI:58890"/>
        <dbReference type="ChEBI" id="CHEBI:59545"/>
        <dbReference type="EC" id="1.1.1.302"/>
    </reaction>
</comment>
<dbReference type="Pfam" id="PF01872">
    <property type="entry name" value="RibD_C"/>
    <property type="match status" value="1"/>
</dbReference>
<comment type="pathway">
    <text evidence="2">Cofactor biosynthesis; riboflavin biosynthesis.</text>
</comment>
<dbReference type="EMBL" id="KN822005">
    <property type="protein sequence ID" value="KIM70313.1"/>
    <property type="molecule type" value="Genomic_DNA"/>
</dbReference>
<dbReference type="AlphaFoldDB" id="A0A0C3A9A5"/>
<sequence>MAFPTPNCSARDFLLSVFSSRSDNERRSDIPSVTLTFAQSLDGKISGKDGKQLLLSCPESMLMTHWMRSMHDAILVGIGTALNDNPQLNTRLIPEGLRPTSLPRPVVLDAHLRLHVDCKLLNNFRQGTGLQPWIFCSSDSLGARERRSALIAAGAVVFEVSCENGLLSIPQVLAELSKQGIKSLMVEGGATVINGFLKYAHKPYCQGDPLGLDTIIITTTAPILVGDDGTGYKVGFSEEQRNDLPHLQHIRTEVMGKDSVAAVRISHCV</sequence>
<dbReference type="InterPro" id="IPR024072">
    <property type="entry name" value="DHFR-like_dom_sf"/>
</dbReference>
<dbReference type="EC" id="1.1.1.302" evidence="4"/>
<evidence type="ECO:0000256" key="1">
    <source>
        <dbReference type="ARBA" id="ARBA00003555"/>
    </source>
</evidence>
<comment type="catalytic activity">
    <reaction evidence="11">
        <text>2,5-diamino-6-(1-D-ribitylamino)pyrimidin-4(3H)-one 5'-phosphate + NAD(+) = 2,5-diamino-6-(1-D-ribosylamino)pyrimidin-4(3H)-one 5'-phosphate + NADH + H(+)</text>
        <dbReference type="Rhea" id="RHEA:27274"/>
        <dbReference type="ChEBI" id="CHEBI:15378"/>
        <dbReference type="ChEBI" id="CHEBI:57540"/>
        <dbReference type="ChEBI" id="CHEBI:57945"/>
        <dbReference type="ChEBI" id="CHEBI:58890"/>
        <dbReference type="ChEBI" id="CHEBI:59545"/>
        <dbReference type="EC" id="1.1.1.302"/>
    </reaction>
</comment>
<evidence type="ECO:0000256" key="12">
    <source>
        <dbReference type="ARBA" id="ARBA00049020"/>
    </source>
</evidence>
<name>A0A0C3A9A5_9AGAM</name>
<dbReference type="HOGENOM" id="CLU_036590_6_0_1"/>
<dbReference type="Gene3D" id="3.40.430.10">
    <property type="entry name" value="Dihydrofolate Reductase, subunit A"/>
    <property type="match status" value="1"/>
</dbReference>
<dbReference type="OrthoDB" id="5432at2759"/>
<evidence type="ECO:0000256" key="3">
    <source>
        <dbReference type="ARBA" id="ARBA00009723"/>
    </source>
</evidence>
<dbReference type="GO" id="GO:0009231">
    <property type="term" value="P:riboflavin biosynthetic process"/>
    <property type="evidence" value="ECO:0007669"/>
    <property type="project" value="UniProtKB-KW"/>
</dbReference>
<proteinExistence type="inferred from homology"/>
<evidence type="ECO:0000256" key="9">
    <source>
        <dbReference type="ARBA" id="ARBA00030073"/>
    </source>
</evidence>
<keyword evidence="7" id="KW-0521">NADP</keyword>
<dbReference type="GO" id="GO:0008703">
    <property type="term" value="F:5-amino-6-(5-phosphoribosylamino)uracil reductase activity"/>
    <property type="evidence" value="ECO:0007669"/>
    <property type="project" value="InterPro"/>
</dbReference>
<evidence type="ECO:0000256" key="4">
    <source>
        <dbReference type="ARBA" id="ARBA00012851"/>
    </source>
</evidence>
<comment type="function">
    <text evidence="1">Catalyzes an early step in riboflavin biosynthesis, the NADPH-dependent reduction of the ribose side chain of 2,5-diamino-6-ribosylamino-4(3H)-pyrimidinone 5'-phosphate, yielding 2,5-diamino-6-ribitylamino-4(3H)-pyrimidinone 5'-phosphate.</text>
</comment>
<evidence type="ECO:0000256" key="2">
    <source>
        <dbReference type="ARBA" id="ARBA00005104"/>
    </source>
</evidence>
<comment type="similarity">
    <text evidence="3">Belongs to the HTP reductase family.</text>
</comment>
<dbReference type="SUPFAM" id="SSF53597">
    <property type="entry name" value="Dihydrofolate reductase-like"/>
    <property type="match status" value="1"/>
</dbReference>
<accession>A0A0C3A9A5</accession>
<gene>
    <name evidence="14" type="ORF">SCLCIDRAFT_1207634</name>
</gene>
<dbReference type="FunCoup" id="A0A0C3A9A5">
    <property type="interactions" value="125"/>
</dbReference>
<evidence type="ECO:0000256" key="11">
    <source>
        <dbReference type="ARBA" id="ARBA00047550"/>
    </source>
</evidence>
<evidence type="ECO:0000256" key="10">
    <source>
        <dbReference type="ARBA" id="ARBA00031630"/>
    </source>
</evidence>
<keyword evidence="6" id="KW-0686">Riboflavin biosynthesis</keyword>
<evidence type="ECO:0000259" key="13">
    <source>
        <dbReference type="Pfam" id="PF01872"/>
    </source>
</evidence>
<protein>
    <recommendedName>
        <fullName evidence="5">2,5-diamino-6-ribosylamino-4(3H)-pyrimidinone 5'-phosphate reductase</fullName>
        <ecNumber evidence="4">1.1.1.302</ecNumber>
    </recommendedName>
    <alternativeName>
        <fullName evidence="10">2,5-diamino-6-(5-phospho-D-ribosylamino)pyrimidin-4(3H)-one reductase</fullName>
    </alternativeName>
    <alternativeName>
        <fullName evidence="9">2,5-diamino-6-ribitylamino-4(3H)-pyrimidinone 5'-phosphate synthase</fullName>
    </alternativeName>
</protein>
<reference evidence="14 15" key="1">
    <citation type="submission" date="2014-04" db="EMBL/GenBank/DDBJ databases">
        <authorList>
            <consortium name="DOE Joint Genome Institute"/>
            <person name="Kuo A."/>
            <person name="Kohler A."/>
            <person name="Nagy L.G."/>
            <person name="Floudas D."/>
            <person name="Copeland A."/>
            <person name="Barry K.W."/>
            <person name="Cichocki N."/>
            <person name="Veneault-Fourrey C."/>
            <person name="LaButti K."/>
            <person name="Lindquist E.A."/>
            <person name="Lipzen A."/>
            <person name="Lundell T."/>
            <person name="Morin E."/>
            <person name="Murat C."/>
            <person name="Sun H."/>
            <person name="Tunlid A."/>
            <person name="Henrissat B."/>
            <person name="Grigoriev I.V."/>
            <person name="Hibbett D.S."/>
            <person name="Martin F."/>
            <person name="Nordberg H.P."/>
            <person name="Cantor M.N."/>
            <person name="Hua S.X."/>
        </authorList>
    </citation>
    <scope>NUCLEOTIDE SEQUENCE [LARGE SCALE GENOMIC DNA]</scope>
    <source>
        <strain evidence="14 15">Foug A</strain>
    </source>
</reference>
<evidence type="ECO:0000256" key="5">
    <source>
        <dbReference type="ARBA" id="ARBA00015035"/>
    </source>
</evidence>
<reference evidence="15" key="2">
    <citation type="submission" date="2015-01" db="EMBL/GenBank/DDBJ databases">
        <title>Evolutionary Origins and Diversification of the Mycorrhizal Mutualists.</title>
        <authorList>
            <consortium name="DOE Joint Genome Institute"/>
            <consortium name="Mycorrhizal Genomics Consortium"/>
            <person name="Kohler A."/>
            <person name="Kuo A."/>
            <person name="Nagy L.G."/>
            <person name="Floudas D."/>
            <person name="Copeland A."/>
            <person name="Barry K.W."/>
            <person name="Cichocki N."/>
            <person name="Veneault-Fourrey C."/>
            <person name="LaButti K."/>
            <person name="Lindquist E.A."/>
            <person name="Lipzen A."/>
            <person name="Lundell T."/>
            <person name="Morin E."/>
            <person name="Murat C."/>
            <person name="Riley R."/>
            <person name="Ohm R."/>
            <person name="Sun H."/>
            <person name="Tunlid A."/>
            <person name="Henrissat B."/>
            <person name="Grigoriev I.V."/>
            <person name="Hibbett D.S."/>
            <person name="Martin F."/>
        </authorList>
    </citation>
    <scope>NUCLEOTIDE SEQUENCE [LARGE SCALE GENOMIC DNA]</scope>
    <source>
        <strain evidence="15">Foug A</strain>
    </source>
</reference>
<organism evidence="14 15">
    <name type="scientific">Scleroderma citrinum Foug A</name>
    <dbReference type="NCBI Taxonomy" id="1036808"/>
    <lineage>
        <taxon>Eukaryota</taxon>
        <taxon>Fungi</taxon>
        <taxon>Dikarya</taxon>
        <taxon>Basidiomycota</taxon>
        <taxon>Agaricomycotina</taxon>
        <taxon>Agaricomycetes</taxon>
        <taxon>Agaricomycetidae</taxon>
        <taxon>Boletales</taxon>
        <taxon>Sclerodermatineae</taxon>
        <taxon>Sclerodermataceae</taxon>
        <taxon>Scleroderma</taxon>
    </lineage>
</organism>
<dbReference type="InterPro" id="IPR050765">
    <property type="entry name" value="Riboflavin_Biosynth_HTPR"/>
</dbReference>
<feature type="domain" description="Bacterial bifunctional deaminase-reductase C-terminal" evidence="13">
    <location>
        <begin position="31"/>
        <end position="229"/>
    </location>
</feature>
<keyword evidence="15" id="KW-1185">Reference proteome</keyword>
<dbReference type="PANTHER" id="PTHR38011">
    <property type="entry name" value="DIHYDROFOLATE REDUCTASE FAMILY PROTEIN (AFU_ORTHOLOGUE AFUA_8G06820)"/>
    <property type="match status" value="1"/>
</dbReference>
<dbReference type="InParanoid" id="A0A0C3A9A5"/>
<dbReference type="Proteomes" id="UP000053989">
    <property type="component" value="Unassembled WGS sequence"/>
</dbReference>
<keyword evidence="8" id="KW-0560">Oxidoreductase</keyword>
<evidence type="ECO:0000256" key="7">
    <source>
        <dbReference type="ARBA" id="ARBA00022857"/>
    </source>
</evidence>
<dbReference type="STRING" id="1036808.A0A0C3A9A5"/>
<evidence type="ECO:0000313" key="15">
    <source>
        <dbReference type="Proteomes" id="UP000053989"/>
    </source>
</evidence>
<evidence type="ECO:0000256" key="8">
    <source>
        <dbReference type="ARBA" id="ARBA00023002"/>
    </source>
</evidence>
<evidence type="ECO:0000256" key="6">
    <source>
        <dbReference type="ARBA" id="ARBA00022619"/>
    </source>
</evidence>